<evidence type="ECO:0000313" key="5">
    <source>
        <dbReference type="EMBL" id="KAB7495008.1"/>
    </source>
</evidence>
<dbReference type="AlphaFoldDB" id="A0A5N5SMS0"/>
<dbReference type="Gene3D" id="3.30.70.330">
    <property type="match status" value="1"/>
</dbReference>
<protein>
    <submittedName>
        <fullName evidence="5">Cleavage stimulating factor 64</fullName>
    </submittedName>
</protein>
<keyword evidence="6" id="KW-1185">Reference proteome</keyword>
<dbReference type="GO" id="GO:0005681">
    <property type="term" value="C:spliceosomal complex"/>
    <property type="evidence" value="ECO:0007669"/>
    <property type="project" value="TreeGrafter"/>
</dbReference>
<dbReference type="EMBL" id="SEYY01023228">
    <property type="protein sequence ID" value="KAB7495008.1"/>
    <property type="molecule type" value="Genomic_DNA"/>
</dbReference>
<dbReference type="Pfam" id="PF00076">
    <property type="entry name" value="RRM_1"/>
    <property type="match status" value="1"/>
</dbReference>
<evidence type="ECO:0000313" key="6">
    <source>
        <dbReference type="Proteomes" id="UP000326759"/>
    </source>
</evidence>
<dbReference type="GO" id="GO:0000381">
    <property type="term" value="P:regulation of alternative mRNA splicing, via spliceosome"/>
    <property type="evidence" value="ECO:0007669"/>
    <property type="project" value="TreeGrafter"/>
</dbReference>
<dbReference type="Proteomes" id="UP000326759">
    <property type="component" value="Unassembled WGS sequence"/>
</dbReference>
<feature type="region of interest" description="Disordered" evidence="3">
    <location>
        <begin position="173"/>
        <end position="199"/>
    </location>
</feature>
<dbReference type="SMART" id="SM00360">
    <property type="entry name" value="RRM"/>
    <property type="match status" value="1"/>
</dbReference>
<evidence type="ECO:0000256" key="2">
    <source>
        <dbReference type="PROSITE-ProRule" id="PRU00176"/>
    </source>
</evidence>
<dbReference type="InterPro" id="IPR052768">
    <property type="entry name" value="RBM25"/>
</dbReference>
<sequence length="316" mass="35907">MAFPPRPPLMPGVPVPAMVGTQFTITTNLVRIPAMTQSISSIPTPLTNRPHIRTIAPLPPRPPISANAIINKPPTFSQRIESIGPAVTVFVGNITERAPDIMIRHILNACGPVLSWKRVQGASGKLQGFGFCEYGNPDAALRAIRILHGYEIATNRLVVKADSKTTEVLDEYKEKRKKAQNGNESSSPLQDEKKDEEEEDPLAYMDDAMKAEDRNCIERIVLILSDHKKDIVNYIPPQSKQDNLDDMDDVEEGKRELISREITMFRETMKVNIICFWFQYLLNTFIHTHPTIYSTYSRLYYIYLCVRACVYTRERL</sequence>
<feature type="compositionally biased region" description="Polar residues" evidence="3">
    <location>
        <begin position="180"/>
        <end position="189"/>
    </location>
</feature>
<feature type="domain" description="RRM" evidence="4">
    <location>
        <begin position="87"/>
        <end position="164"/>
    </location>
</feature>
<dbReference type="PROSITE" id="PS50102">
    <property type="entry name" value="RRM"/>
    <property type="match status" value="1"/>
</dbReference>
<dbReference type="CDD" id="cd12446">
    <property type="entry name" value="RRM_RBM25"/>
    <property type="match status" value="1"/>
</dbReference>
<dbReference type="SUPFAM" id="SSF54928">
    <property type="entry name" value="RNA-binding domain, RBD"/>
    <property type="match status" value="1"/>
</dbReference>
<dbReference type="InterPro" id="IPR034268">
    <property type="entry name" value="RBM25_RRM"/>
</dbReference>
<accession>A0A5N5SMS0</accession>
<dbReference type="InterPro" id="IPR012677">
    <property type="entry name" value="Nucleotide-bd_a/b_plait_sf"/>
</dbReference>
<comment type="caution">
    <text evidence="5">The sequence shown here is derived from an EMBL/GenBank/DDBJ whole genome shotgun (WGS) entry which is preliminary data.</text>
</comment>
<reference evidence="5 6" key="1">
    <citation type="journal article" date="2019" name="PLoS Biol.">
        <title>Sex chromosomes control vertical transmission of feminizing Wolbachia symbionts in an isopod.</title>
        <authorList>
            <person name="Becking T."/>
            <person name="Chebbi M.A."/>
            <person name="Giraud I."/>
            <person name="Moumen B."/>
            <person name="Laverre T."/>
            <person name="Caubet Y."/>
            <person name="Peccoud J."/>
            <person name="Gilbert C."/>
            <person name="Cordaux R."/>
        </authorList>
    </citation>
    <scope>NUCLEOTIDE SEQUENCE [LARGE SCALE GENOMIC DNA]</scope>
    <source>
        <strain evidence="5">ANa2</strain>
        <tissue evidence="5">Whole body excluding digestive tract and cuticle</tissue>
    </source>
</reference>
<organism evidence="5 6">
    <name type="scientific">Armadillidium nasatum</name>
    <dbReference type="NCBI Taxonomy" id="96803"/>
    <lineage>
        <taxon>Eukaryota</taxon>
        <taxon>Metazoa</taxon>
        <taxon>Ecdysozoa</taxon>
        <taxon>Arthropoda</taxon>
        <taxon>Crustacea</taxon>
        <taxon>Multicrustacea</taxon>
        <taxon>Malacostraca</taxon>
        <taxon>Eumalacostraca</taxon>
        <taxon>Peracarida</taxon>
        <taxon>Isopoda</taxon>
        <taxon>Oniscidea</taxon>
        <taxon>Crinocheta</taxon>
        <taxon>Armadillidiidae</taxon>
        <taxon>Armadillidium</taxon>
    </lineage>
</organism>
<dbReference type="GO" id="GO:0003729">
    <property type="term" value="F:mRNA binding"/>
    <property type="evidence" value="ECO:0007669"/>
    <property type="project" value="TreeGrafter"/>
</dbReference>
<proteinExistence type="predicted"/>
<gene>
    <name evidence="5" type="primary">CSTF64</name>
    <name evidence="5" type="ORF">Anas_05192</name>
</gene>
<evidence type="ECO:0000259" key="4">
    <source>
        <dbReference type="PROSITE" id="PS50102"/>
    </source>
</evidence>
<dbReference type="InterPro" id="IPR035979">
    <property type="entry name" value="RBD_domain_sf"/>
</dbReference>
<dbReference type="InterPro" id="IPR000504">
    <property type="entry name" value="RRM_dom"/>
</dbReference>
<name>A0A5N5SMS0_9CRUS</name>
<evidence type="ECO:0000256" key="1">
    <source>
        <dbReference type="ARBA" id="ARBA00022884"/>
    </source>
</evidence>
<dbReference type="PANTHER" id="PTHR18806:SF4">
    <property type="entry name" value="RNA-BINDING PROTEIN 25"/>
    <property type="match status" value="1"/>
</dbReference>
<dbReference type="OrthoDB" id="6275295at2759"/>
<dbReference type="PANTHER" id="PTHR18806">
    <property type="entry name" value="RBM25 PROTEIN"/>
    <property type="match status" value="1"/>
</dbReference>
<evidence type="ECO:0000256" key="3">
    <source>
        <dbReference type="SAM" id="MobiDB-lite"/>
    </source>
</evidence>
<keyword evidence="1 2" id="KW-0694">RNA-binding</keyword>